<dbReference type="Pfam" id="PF01381">
    <property type="entry name" value="HTH_3"/>
    <property type="match status" value="1"/>
</dbReference>
<dbReference type="Gene3D" id="3.10.580.10">
    <property type="entry name" value="CBS-domain"/>
    <property type="match status" value="1"/>
</dbReference>
<dbReference type="AlphaFoldDB" id="A0A075GB29"/>
<dbReference type="CDD" id="cd00093">
    <property type="entry name" value="HTH_XRE"/>
    <property type="match status" value="1"/>
</dbReference>
<evidence type="ECO:0000313" key="5">
    <source>
        <dbReference type="EMBL" id="AIE98867.1"/>
    </source>
</evidence>
<evidence type="ECO:0000256" key="1">
    <source>
        <dbReference type="ARBA" id="ARBA00023122"/>
    </source>
</evidence>
<accession>A0A075GB29</accession>
<dbReference type="SUPFAM" id="SSF54631">
    <property type="entry name" value="CBS-domain pair"/>
    <property type="match status" value="1"/>
</dbReference>
<dbReference type="PANTHER" id="PTHR43080">
    <property type="entry name" value="CBS DOMAIN-CONTAINING PROTEIN CBSX3, MITOCHONDRIAL"/>
    <property type="match status" value="1"/>
</dbReference>
<dbReference type="SMART" id="SM00530">
    <property type="entry name" value="HTH_XRE"/>
    <property type="match status" value="1"/>
</dbReference>
<organism evidence="5">
    <name type="scientific">uncultured marine thaumarchaeote KM3_100_D10</name>
    <dbReference type="NCBI Taxonomy" id="1455979"/>
    <lineage>
        <taxon>Archaea</taxon>
        <taxon>Nitrososphaerota</taxon>
        <taxon>environmental samples</taxon>
    </lineage>
</organism>
<feature type="domain" description="HTH cro/C1-type" evidence="3">
    <location>
        <begin position="7"/>
        <end position="55"/>
    </location>
</feature>
<dbReference type="Pfam" id="PF00571">
    <property type="entry name" value="CBS"/>
    <property type="match status" value="2"/>
</dbReference>
<dbReference type="PROSITE" id="PS51371">
    <property type="entry name" value="CBS"/>
    <property type="match status" value="1"/>
</dbReference>
<evidence type="ECO:0000259" key="3">
    <source>
        <dbReference type="PROSITE" id="PS50943"/>
    </source>
</evidence>
<dbReference type="Gene3D" id="1.10.260.40">
    <property type="entry name" value="lambda repressor-like DNA-binding domains"/>
    <property type="match status" value="1"/>
</dbReference>
<dbReference type="InterPro" id="IPR046342">
    <property type="entry name" value="CBS_dom_sf"/>
</dbReference>
<dbReference type="InterPro" id="IPR017158">
    <property type="entry name" value="Tscrpt-reg_CBS-contain_prd"/>
</dbReference>
<dbReference type="PANTHER" id="PTHR43080:SF4">
    <property type="entry name" value="CRO-LIKE PROTEIN"/>
    <property type="match status" value="1"/>
</dbReference>
<dbReference type="SUPFAM" id="SSF47413">
    <property type="entry name" value="lambda repressor-like DNA-binding domains"/>
    <property type="match status" value="1"/>
</dbReference>
<dbReference type="InterPro" id="IPR001387">
    <property type="entry name" value="Cro/C1-type_HTH"/>
</dbReference>
<reference evidence="5" key="1">
    <citation type="journal article" date="2014" name="Genome Biol. Evol.">
        <title>Pangenome evidence for extensive interdomain horizontal transfer affecting lineage core and shell genes in uncultured planktonic thaumarchaeota and euryarchaeota.</title>
        <authorList>
            <person name="Deschamps P."/>
            <person name="Zivanovic Y."/>
            <person name="Moreira D."/>
            <person name="Rodriguez-Valera F."/>
            <person name="Lopez-Garcia P."/>
        </authorList>
    </citation>
    <scope>NUCLEOTIDE SEQUENCE</scope>
</reference>
<dbReference type="InterPro" id="IPR010982">
    <property type="entry name" value="Lambda_DNA-bd_dom_sf"/>
</dbReference>
<dbReference type="GO" id="GO:0003677">
    <property type="term" value="F:DNA binding"/>
    <property type="evidence" value="ECO:0007669"/>
    <property type="project" value="InterPro"/>
</dbReference>
<dbReference type="InterPro" id="IPR051257">
    <property type="entry name" value="Diverse_CBS-Domain"/>
</dbReference>
<evidence type="ECO:0000256" key="2">
    <source>
        <dbReference type="PROSITE-ProRule" id="PRU00703"/>
    </source>
</evidence>
<protein>
    <submittedName>
        <fullName evidence="5">Transcriptional regulator XRE family</fullName>
    </submittedName>
</protein>
<proteinExistence type="predicted"/>
<dbReference type="SMART" id="SM00116">
    <property type="entry name" value="CBS"/>
    <property type="match status" value="2"/>
</dbReference>
<sequence length="185" mass="20816">MFEIDDIVRLRKQLGLTQTELAKLSGVSQSLITKMEAKKVEPSYSKVKILIETLQKQERRDGDKRTAKSICSKTVKGIDKKETLKDAAKKIREKNISQLPVFDKSNIIGSLSEKTILRELSESGSPNEAFAKKVIDVMDPPFPTVDANTPVELLYQMLEFYEAVVVTEKAKVIGIVTRSDLFKLK</sequence>
<evidence type="ECO:0000259" key="4">
    <source>
        <dbReference type="PROSITE" id="PS51371"/>
    </source>
</evidence>
<feature type="domain" description="CBS" evidence="4">
    <location>
        <begin position="71"/>
        <end position="127"/>
    </location>
</feature>
<keyword evidence="1 2" id="KW-0129">CBS domain</keyword>
<dbReference type="PIRSF" id="PIRSF037253">
    <property type="entry name" value="HTH_CBS_prd"/>
    <property type="match status" value="1"/>
</dbReference>
<name>A0A075GB29_9ARCH</name>
<dbReference type="EMBL" id="KF900546">
    <property type="protein sequence ID" value="AIE98867.1"/>
    <property type="molecule type" value="Genomic_DNA"/>
</dbReference>
<dbReference type="PROSITE" id="PS50943">
    <property type="entry name" value="HTH_CROC1"/>
    <property type="match status" value="1"/>
</dbReference>
<dbReference type="InterPro" id="IPR000644">
    <property type="entry name" value="CBS_dom"/>
</dbReference>